<keyword evidence="2" id="KW-1185">Reference proteome</keyword>
<feature type="non-terminal residue" evidence="1">
    <location>
        <position position="1"/>
    </location>
</feature>
<protein>
    <submittedName>
        <fullName evidence="1">Uncharacterized protein</fullName>
    </submittedName>
</protein>
<sequence>FDRMSALELCSLGTCLTSKYTGFCPCSVSLINTALMASEATARYRYSVSPSFGRVKTGGSDNARLRR</sequence>
<dbReference type="AlphaFoldDB" id="A0A392QNU4"/>
<reference evidence="1 2" key="1">
    <citation type="journal article" date="2018" name="Front. Plant Sci.">
        <title>Red Clover (Trifolium pratense) and Zigzag Clover (T. medium) - A Picture of Genomic Similarities and Differences.</title>
        <authorList>
            <person name="Dluhosova J."/>
            <person name="Istvanek J."/>
            <person name="Nedelnik J."/>
            <person name="Repkova J."/>
        </authorList>
    </citation>
    <scope>NUCLEOTIDE SEQUENCE [LARGE SCALE GENOMIC DNA]</scope>
    <source>
        <strain evidence="2">cv. 10/8</strain>
        <tissue evidence="1">Leaf</tissue>
    </source>
</reference>
<accession>A0A392QNU4</accession>
<comment type="caution">
    <text evidence="1">The sequence shown here is derived from an EMBL/GenBank/DDBJ whole genome shotgun (WGS) entry which is preliminary data.</text>
</comment>
<proteinExistence type="predicted"/>
<evidence type="ECO:0000313" key="2">
    <source>
        <dbReference type="Proteomes" id="UP000265520"/>
    </source>
</evidence>
<name>A0A392QNU4_9FABA</name>
<evidence type="ECO:0000313" key="1">
    <source>
        <dbReference type="EMBL" id="MCI26073.1"/>
    </source>
</evidence>
<dbReference type="Proteomes" id="UP000265520">
    <property type="component" value="Unassembled WGS sequence"/>
</dbReference>
<organism evidence="1 2">
    <name type="scientific">Trifolium medium</name>
    <dbReference type="NCBI Taxonomy" id="97028"/>
    <lineage>
        <taxon>Eukaryota</taxon>
        <taxon>Viridiplantae</taxon>
        <taxon>Streptophyta</taxon>
        <taxon>Embryophyta</taxon>
        <taxon>Tracheophyta</taxon>
        <taxon>Spermatophyta</taxon>
        <taxon>Magnoliopsida</taxon>
        <taxon>eudicotyledons</taxon>
        <taxon>Gunneridae</taxon>
        <taxon>Pentapetalae</taxon>
        <taxon>rosids</taxon>
        <taxon>fabids</taxon>
        <taxon>Fabales</taxon>
        <taxon>Fabaceae</taxon>
        <taxon>Papilionoideae</taxon>
        <taxon>50 kb inversion clade</taxon>
        <taxon>NPAAA clade</taxon>
        <taxon>Hologalegina</taxon>
        <taxon>IRL clade</taxon>
        <taxon>Trifolieae</taxon>
        <taxon>Trifolium</taxon>
    </lineage>
</organism>
<dbReference type="EMBL" id="LXQA010151131">
    <property type="protein sequence ID" value="MCI26073.1"/>
    <property type="molecule type" value="Genomic_DNA"/>
</dbReference>